<dbReference type="Gene3D" id="3.40.190.10">
    <property type="entry name" value="Periplasmic binding protein-like II"/>
    <property type="match status" value="1"/>
</dbReference>
<evidence type="ECO:0000313" key="2">
    <source>
        <dbReference type="Proteomes" id="UP000503088"/>
    </source>
</evidence>
<dbReference type="AlphaFoldDB" id="A0A7D3XQF4"/>
<dbReference type="Proteomes" id="UP000503088">
    <property type="component" value="Chromosome"/>
</dbReference>
<keyword evidence="2" id="KW-1185">Reference proteome</keyword>
<organism evidence="1 2">
    <name type="scientific">Kroppenstedtia pulmonis</name>
    <dbReference type="NCBI Taxonomy" id="1380685"/>
    <lineage>
        <taxon>Bacteria</taxon>
        <taxon>Bacillati</taxon>
        <taxon>Bacillota</taxon>
        <taxon>Bacilli</taxon>
        <taxon>Bacillales</taxon>
        <taxon>Thermoactinomycetaceae</taxon>
        <taxon>Kroppenstedtia</taxon>
    </lineage>
</organism>
<dbReference type="EMBL" id="CP048104">
    <property type="protein sequence ID" value="QKG84362.1"/>
    <property type="molecule type" value="Genomic_DNA"/>
</dbReference>
<reference evidence="1 2" key="1">
    <citation type="submission" date="2020-01" db="EMBL/GenBank/DDBJ databases">
        <authorList>
            <person name="Gulvik C.A."/>
            <person name="Batra D.G."/>
        </authorList>
    </citation>
    <scope>NUCLEOTIDE SEQUENCE [LARGE SCALE GENOMIC DNA]</scope>
    <source>
        <strain evidence="1 2">W9323</strain>
    </source>
</reference>
<dbReference type="SUPFAM" id="SSF53850">
    <property type="entry name" value="Periplasmic binding protein-like II"/>
    <property type="match status" value="1"/>
</dbReference>
<gene>
    <name evidence="1" type="ORF">GXN76_07645</name>
</gene>
<protein>
    <submittedName>
        <fullName evidence="1">Bacilysin biosynthesis protein BacA</fullName>
    </submittedName>
</protein>
<dbReference type="RefSeq" id="WP_173221985.1">
    <property type="nucleotide sequence ID" value="NZ_CP048104.1"/>
</dbReference>
<dbReference type="KEGG" id="kpul:GXN76_07645"/>
<accession>A0A7D3XQF4</accession>
<evidence type="ECO:0000313" key="1">
    <source>
        <dbReference type="EMBL" id="QKG84362.1"/>
    </source>
</evidence>
<sequence>MRSSDQVEKEWDLSTVYTQQLQILIQHIKIFSTIKIATLGPKGTSSEAAAQYLISQLSDKWREYTLFPTYEEAFEDLVSGHSNLLIVANAYQGIDKFYMSTEVRFLLSFVFQTPLYGVAANSRNLGPDNLPLKIATHHAPSSLIPWFLPDITNKYEIIHTQSTSEAAFKVHKGEADLCVTTANACRVYDLEFISRTRPIVMLWSVFVPGSPNLS</sequence>
<name>A0A7D3XQF4_9BACL</name>
<proteinExistence type="predicted"/>